<dbReference type="EMBL" id="NCDQ01000240">
    <property type="protein sequence ID" value="OYX01515.1"/>
    <property type="molecule type" value="Genomic_DNA"/>
</dbReference>
<evidence type="ECO:0000256" key="4">
    <source>
        <dbReference type="ARBA" id="ARBA00022840"/>
    </source>
</evidence>
<dbReference type="GO" id="GO:0005524">
    <property type="term" value="F:ATP binding"/>
    <property type="evidence" value="ECO:0007669"/>
    <property type="project" value="UniProtKB-KW"/>
</dbReference>
<sequence length="102" mass="10860">LSTEGTQAYLAAQGVQVEHVKKVLEGRPHIVDVMKNGGVQLVFNTTEGKQALEDSFEIRRTALMMKVPYYTTSAGALAAAQAIAGAPAEALDVRPLQSYAAE</sequence>
<proteinExistence type="predicted"/>
<dbReference type="PANTHER" id="PTHR11405:SF53">
    <property type="entry name" value="CARBAMOYL-PHOSPHATE SYNTHASE [AMMONIA], MITOCHONDRIAL"/>
    <property type="match status" value="1"/>
</dbReference>
<dbReference type="SUPFAM" id="SSF52335">
    <property type="entry name" value="Methylglyoxal synthase-like"/>
    <property type="match status" value="1"/>
</dbReference>
<comment type="caution">
    <text evidence="6">The sequence shown here is derived from an EMBL/GenBank/DDBJ whole genome shotgun (WGS) entry which is preliminary data.</text>
</comment>
<dbReference type="PANTHER" id="PTHR11405">
    <property type="entry name" value="CARBAMOYLTRANSFERASE FAMILY MEMBER"/>
    <property type="match status" value="1"/>
</dbReference>
<dbReference type="Proteomes" id="UP000215616">
    <property type="component" value="Unassembled WGS sequence"/>
</dbReference>
<keyword evidence="3" id="KW-0547">Nucleotide-binding</keyword>
<name>A0A258D0S4_CAUVI</name>
<evidence type="ECO:0000256" key="1">
    <source>
        <dbReference type="ARBA" id="ARBA00012738"/>
    </source>
</evidence>
<keyword evidence="4" id="KW-0067">ATP-binding</keyword>
<dbReference type="CDD" id="cd01424">
    <property type="entry name" value="MGS_CPS_II"/>
    <property type="match status" value="1"/>
</dbReference>
<protein>
    <recommendedName>
        <fullName evidence="1">carbamoyl-phosphate synthase (glutamine-hydrolyzing)</fullName>
        <ecNumber evidence="1">6.3.5.5</ecNumber>
    </recommendedName>
</protein>
<feature type="non-terminal residue" evidence="6">
    <location>
        <position position="1"/>
    </location>
</feature>
<accession>A0A258D0S4</accession>
<dbReference type="SMART" id="SM00851">
    <property type="entry name" value="MGS"/>
    <property type="match status" value="1"/>
</dbReference>
<dbReference type="InterPro" id="IPR033937">
    <property type="entry name" value="MGS_CPS_CarB"/>
</dbReference>
<dbReference type="EC" id="6.3.5.5" evidence="1"/>
<organism evidence="6 7">
    <name type="scientific">Caulobacter vibrioides</name>
    <name type="common">Caulobacter crescentus</name>
    <dbReference type="NCBI Taxonomy" id="155892"/>
    <lineage>
        <taxon>Bacteria</taxon>
        <taxon>Pseudomonadati</taxon>
        <taxon>Pseudomonadota</taxon>
        <taxon>Alphaproteobacteria</taxon>
        <taxon>Caulobacterales</taxon>
        <taxon>Caulobacteraceae</taxon>
        <taxon>Caulobacter</taxon>
    </lineage>
</organism>
<dbReference type="GO" id="GO:0004088">
    <property type="term" value="F:carbamoyl-phosphate synthase (glutamine-hydrolyzing) activity"/>
    <property type="evidence" value="ECO:0007669"/>
    <property type="project" value="UniProtKB-EC"/>
</dbReference>
<feature type="domain" description="MGS-like" evidence="5">
    <location>
        <begin position="1"/>
        <end position="102"/>
    </location>
</feature>
<dbReference type="InterPro" id="IPR011607">
    <property type="entry name" value="MGS-like_dom"/>
</dbReference>
<gene>
    <name evidence="6" type="ORF">B7Z12_14075</name>
</gene>
<reference evidence="6 7" key="1">
    <citation type="submission" date="2017-03" db="EMBL/GenBank/DDBJ databases">
        <title>Lifting the veil on microbial sulfur biogeochemistry in mining wastewaters.</title>
        <authorList>
            <person name="Kantor R.S."/>
            <person name="Colenbrander Nelson T."/>
            <person name="Marshall S."/>
            <person name="Bennett D."/>
            <person name="Apte S."/>
            <person name="Camacho D."/>
            <person name="Thomas B.C."/>
            <person name="Warren L.A."/>
            <person name="Banfield J.F."/>
        </authorList>
    </citation>
    <scope>NUCLEOTIDE SEQUENCE [LARGE SCALE GENOMIC DNA]</scope>
    <source>
        <strain evidence="6">32-67-7</strain>
    </source>
</reference>
<dbReference type="InterPro" id="IPR036914">
    <property type="entry name" value="MGS-like_dom_sf"/>
</dbReference>
<dbReference type="Pfam" id="PF02142">
    <property type="entry name" value="MGS"/>
    <property type="match status" value="1"/>
</dbReference>
<evidence type="ECO:0000313" key="6">
    <source>
        <dbReference type="EMBL" id="OYX01515.1"/>
    </source>
</evidence>
<dbReference type="GO" id="GO:0005737">
    <property type="term" value="C:cytoplasm"/>
    <property type="evidence" value="ECO:0007669"/>
    <property type="project" value="TreeGrafter"/>
</dbReference>
<evidence type="ECO:0000256" key="2">
    <source>
        <dbReference type="ARBA" id="ARBA00022598"/>
    </source>
</evidence>
<evidence type="ECO:0000259" key="5">
    <source>
        <dbReference type="PROSITE" id="PS51855"/>
    </source>
</evidence>
<dbReference type="AlphaFoldDB" id="A0A258D0S4"/>
<dbReference type="GO" id="GO:0006541">
    <property type="term" value="P:glutamine metabolic process"/>
    <property type="evidence" value="ECO:0007669"/>
    <property type="project" value="TreeGrafter"/>
</dbReference>
<dbReference type="PROSITE" id="PS51855">
    <property type="entry name" value="MGS"/>
    <property type="match status" value="1"/>
</dbReference>
<evidence type="ECO:0000313" key="7">
    <source>
        <dbReference type="Proteomes" id="UP000215616"/>
    </source>
</evidence>
<evidence type="ECO:0000256" key="3">
    <source>
        <dbReference type="ARBA" id="ARBA00022741"/>
    </source>
</evidence>
<dbReference type="Gene3D" id="3.40.50.1380">
    <property type="entry name" value="Methylglyoxal synthase-like domain"/>
    <property type="match status" value="1"/>
</dbReference>
<keyword evidence="2" id="KW-0436">Ligase</keyword>